<sequence length="187" mass="20519">MTSDDKFADEWSIFDNEALNSLVPESSTSRSTCHHTGLDFASKEKSSEAYPDPGVSHSMPVLSLETIDSSLGLSGVAQMPSKLHHRTSQAGTPKVNMDSSNPCGHALSLQDKQKEIGKRLAAKACTDEPPPKKAKRPKQCRKCEYKDKCNGRQNIGLCRNPCKDCGIVQCRGHNTNRPNLPCHLAWD</sequence>
<gene>
    <name evidence="2" type="ORF">ARMGADRAFT_1060092</name>
</gene>
<evidence type="ECO:0000313" key="2">
    <source>
        <dbReference type="EMBL" id="PBK98185.1"/>
    </source>
</evidence>
<name>A0A2H3DSI9_ARMGA</name>
<accession>A0A2H3DSI9</accession>
<dbReference type="OrthoDB" id="1920326at2759"/>
<proteinExistence type="predicted"/>
<dbReference type="AlphaFoldDB" id="A0A2H3DSI9"/>
<dbReference type="Proteomes" id="UP000217790">
    <property type="component" value="Unassembled WGS sequence"/>
</dbReference>
<dbReference type="InParanoid" id="A0A2H3DSI9"/>
<organism evidence="2 3">
    <name type="scientific">Armillaria gallica</name>
    <name type="common">Bulbous honey fungus</name>
    <name type="synonym">Armillaria bulbosa</name>
    <dbReference type="NCBI Taxonomy" id="47427"/>
    <lineage>
        <taxon>Eukaryota</taxon>
        <taxon>Fungi</taxon>
        <taxon>Dikarya</taxon>
        <taxon>Basidiomycota</taxon>
        <taxon>Agaricomycotina</taxon>
        <taxon>Agaricomycetes</taxon>
        <taxon>Agaricomycetidae</taxon>
        <taxon>Agaricales</taxon>
        <taxon>Marasmiineae</taxon>
        <taxon>Physalacriaceae</taxon>
        <taxon>Armillaria</taxon>
    </lineage>
</organism>
<feature type="region of interest" description="Disordered" evidence="1">
    <location>
        <begin position="24"/>
        <end position="58"/>
    </location>
</feature>
<reference evidence="3" key="1">
    <citation type="journal article" date="2017" name="Nat. Ecol. Evol.">
        <title>Genome expansion and lineage-specific genetic innovations in the forest pathogenic fungi Armillaria.</title>
        <authorList>
            <person name="Sipos G."/>
            <person name="Prasanna A.N."/>
            <person name="Walter M.C."/>
            <person name="O'Connor E."/>
            <person name="Balint B."/>
            <person name="Krizsan K."/>
            <person name="Kiss B."/>
            <person name="Hess J."/>
            <person name="Varga T."/>
            <person name="Slot J."/>
            <person name="Riley R."/>
            <person name="Boka B."/>
            <person name="Rigling D."/>
            <person name="Barry K."/>
            <person name="Lee J."/>
            <person name="Mihaltcheva S."/>
            <person name="LaButti K."/>
            <person name="Lipzen A."/>
            <person name="Waldron R."/>
            <person name="Moloney N.M."/>
            <person name="Sperisen C."/>
            <person name="Kredics L."/>
            <person name="Vagvoelgyi C."/>
            <person name="Patrignani A."/>
            <person name="Fitzpatrick D."/>
            <person name="Nagy I."/>
            <person name="Doyle S."/>
            <person name="Anderson J.B."/>
            <person name="Grigoriev I.V."/>
            <person name="Gueldener U."/>
            <person name="Muensterkoetter M."/>
            <person name="Nagy L.G."/>
        </authorList>
    </citation>
    <scope>NUCLEOTIDE SEQUENCE [LARGE SCALE GENOMIC DNA]</scope>
    <source>
        <strain evidence="3">Ar21-2</strain>
    </source>
</reference>
<protein>
    <submittedName>
        <fullName evidence="2">Uncharacterized protein</fullName>
    </submittedName>
</protein>
<keyword evidence="3" id="KW-1185">Reference proteome</keyword>
<evidence type="ECO:0000256" key="1">
    <source>
        <dbReference type="SAM" id="MobiDB-lite"/>
    </source>
</evidence>
<dbReference type="STRING" id="47427.A0A2H3DSI9"/>
<evidence type="ECO:0000313" key="3">
    <source>
        <dbReference type="Proteomes" id="UP000217790"/>
    </source>
</evidence>
<dbReference type="EMBL" id="KZ293648">
    <property type="protein sequence ID" value="PBK98185.1"/>
    <property type="molecule type" value="Genomic_DNA"/>
</dbReference>
<feature type="region of interest" description="Disordered" evidence="1">
    <location>
        <begin position="79"/>
        <end position="100"/>
    </location>
</feature>